<dbReference type="InterPro" id="IPR011250">
    <property type="entry name" value="OMP/PagP_B-barrel"/>
</dbReference>
<evidence type="ECO:0000256" key="1">
    <source>
        <dbReference type="ARBA" id="ARBA00004141"/>
    </source>
</evidence>
<sequence>MNKAILSTIILLNLGFAQVSQAQDQTITLGYSQSHFEEFGGVSGVNIKYRYEWDSPWSVISSFTYMDGNTEKNYQRSSYNIKAHGDVDYYSLSVGPAYRINDYVSLYSLFGAATGTFNYSADKYSKQNQYMYHMNKDGTKHTTTFMYGAGVQVNPMENFAIDIGYEGTHMEYQGMQFTSNGFNVGAGYRF</sequence>
<dbReference type="OrthoDB" id="6504170at2"/>
<feature type="chain" id="PRO_5016110583" evidence="6">
    <location>
        <begin position="23"/>
        <end position="190"/>
    </location>
</feature>
<feature type="signal peptide" evidence="6">
    <location>
        <begin position="1"/>
        <end position="22"/>
    </location>
</feature>
<keyword evidence="8" id="KW-1185">Reference proteome</keyword>
<keyword evidence="3" id="KW-0812">Transmembrane</keyword>
<keyword evidence="2" id="KW-1134">Transmembrane beta strand</keyword>
<dbReference type="InterPro" id="IPR000758">
    <property type="entry name" value="Enterovir_OMP"/>
</dbReference>
<evidence type="ECO:0000256" key="3">
    <source>
        <dbReference type="ARBA" id="ARBA00022692"/>
    </source>
</evidence>
<comment type="subcellular location">
    <subcellularLocation>
        <location evidence="1">Membrane</location>
        <topology evidence="1">Multi-pass membrane protein</topology>
    </subcellularLocation>
</comment>
<reference evidence="7 8" key="1">
    <citation type="journal article" date="2019" name="Int. J. Syst. Evol. Microbiol.">
        <title>Limnobaculum parvum gen. nov., sp. nov., isolated from a freshwater lake.</title>
        <authorList>
            <person name="Baek C."/>
            <person name="Shin S.K."/>
            <person name="Yi H."/>
        </authorList>
    </citation>
    <scope>NUCLEOTIDE SEQUENCE [LARGE SCALE GENOMIC DNA]</scope>
    <source>
        <strain evidence="7 8">HYN0051</strain>
    </source>
</reference>
<keyword evidence="4 6" id="KW-0732">Signal</keyword>
<gene>
    <name evidence="7" type="ORF">HYN51_11020</name>
</gene>
<dbReference type="GO" id="GO:0016020">
    <property type="term" value="C:membrane"/>
    <property type="evidence" value="ECO:0007669"/>
    <property type="project" value="UniProtKB-SubCell"/>
</dbReference>
<organism evidence="7 8">
    <name type="scientific">Limnobaculum parvum</name>
    <dbReference type="NCBI Taxonomy" id="2172103"/>
    <lineage>
        <taxon>Bacteria</taxon>
        <taxon>Pseudomonadati</taxon>
        <taxon>Pseudomonadota</taxon>
        <taxon>Gammaproteobacteria</taxon>
        <taxon>Enterobacterales</taxon>
        <taxon>Budviciaceae</taxon>
        <taxon>Limnobaculum</taxon>
    </lineage>
</organism>
<dbReference type="PROSITE" id="PS00694">
    <property type="entry name" value="ENT_VIR_OMP_1"/>
    <property type="match status" value="1"/>
</dbReference>
<dbReference type="Pfam" id="PF06316">
    <property type="entry name" value="Ail_Lom"/>
    <property type="match status" value="1"/>
</dbReference>
<dbReference type="RefSeq" id="WP_108901098.1">
    <property type="nucleotide sequence ID" value="NZ_CP029185.2"/>
</dbReference>
<keyword evidence="5" id="KW-0472">Membrane</keyword>
<dbReference type="InterPro" id="IPR051723">
    <property type="entry name" value="Bact_OM_Invasion-Related"/>
</dbReference>
<evidence type="ECO:0000313" key="7">
    <source>
        <dbReference type="EMBL" id="AWH89042.1"/>
    </source>
</evidence>
<evidence type="ECO:0000313" key="8">
    <source>
        <dbReference type="Proteomes" id="UP000244908"/>
    </source>
</evidence>
<dbReference type="Proteomes" id="UP000244908">
    <property type="component" value="Chromosome"/>
</dbReference>
<dbReference type="AlphaFoldDB" id="A0A2Y9TZM7"/>
<dbReference type="GO" id="GO:0044384">
    <property type="term" value="C:host outer membrane"/>
    <property type="evidence" value="ECO:0007669"/>
    <property type="project" value="InterPro"/>
</dbReference>
<evidence type="ECO:0000256" key="5">
    <source>
        <dbReference type="ARBA" id="ARBA00023136"/>
    </source>
</evidence>
<evidence type="ECO:0000256" key="6">
    <source>
        <dbReference type="SAM" id="SignalP"/>
    </source>
</evidence>
<evidence type="ECO:0000256" key="4">
    <source>
        <dbReference type="ARBA" id="ARBA00022729"/>
    </source>
</evidence>
<dbReference type="SUPFAM" id="SSF56925">
    <property type="entry name" value="OMPA-like"/>
    <property type="match status" value="1"/>
</dbReference>
<dbReference type="PANTHER" id="PTHR35892">
    <property type="entry name" value="OUTER MEMBRANE PROTEIN PAGN-RELATED"/>
    <property type="match status" value="1"/>
</dbReference>
<dbReference type="EMBL" id="CP029185">
    <property type="protein sequence ID" value="AWH89042.1"/>
    <property type="molecule type" value="Genomic_DNA"/>
</dbReference>
<evidence type="ECO:0000256" key="2">
    <source>
        <dbReference type="ARBA" id="ARBA00022452"/>
    </source>
</evidence>
<dbReference type="PROSITE" id="PS00695">
    <property type="entry name" value="ENT_VIR_OMP_2"/>
    <property type="match status" value="1"/>
</dbReference>
<proteinExistence type="predicted"/>
<dbReference type="KEGG" id="lpv:HYN51_11020"/>
<dbReference type="Gene3D" id="2.40.160.20">
    <property type="match status" value="1"/>
</dbReference>
<protein>
    <submittedName>
        <fullName evidence="7">Ail/Lom family protein</fullName>
    </submittedName>
</protein>
<accession>A0A2Y9TZM7</accession>
<dbReference type="PRINTS" id="PR00316">
    <property type="entry name" value="ENTEROVIROMP"/>
</dbReference>
<name>A0A2Y9TZM7_9GAMM</name>
<dbReference type="PANTHER" id="PTHR35892:SF2">
    <property type="entry name" value="OUTER MEMBRANE PROTEIN PAGN"/>
    <property type="match status" value="1"/>
</dbReference>